<dbReference type="EMBL" id="QDEB01067891">
    <property type="protein sequence ID" value="RZC35791.1"/>
    <property type="molecule type" value="Genomic_DNA"/>
</dbReference>
<evidence type="ECO:0000313" key="2">
    <source>
        <dbReference type="EMBL" id="RZC35791.1"/>
    </source>
</evidence>
<evidence type="ECO:0000259" key="1">
    <source>
        <dbReference type="PROSITE" id="PS51205"/>
    </source>
</evidence>
<sequence length="219" mass="24989">MVDNRVETWNIEESNNHVELIHNCMLLCDIKISAEQFGADENYTIPLSAAVVELSMIDSYKSPEEKMNCLCSTYDLVFAEIKTAMVSVISENSERENEIPIIDNSEIIPLLMDVTVKSKLVHVFSNLFYIKSFYHKITENHVVSDILKAFETAVNRLVMTDVKNIQPTSGKIIRSMNLEEYIKITSSSDEDIINRTLADEANQRVLNLITRSTSENELY</sequence>
<dbReference type="Gene3D" id="1.20.1050.80">
    <property type="entry name" value="VPS9 domain"/>
    <property type="match status" value="1"/>
</dbReference>
<feature type="non-terminal residue" evidence="2">
    <location>
        <position position="219"/>
    </location>
</feature>
<dbReference type="InterPro" id="IPR037191">
    <property type="entry name" value="VPS9_dom_sf"/>
</dbReference>
<protein>
    <recommendedName>
        <fullName evidence="1">VPS9 domain-containing protein</fullName>
    </recommendedName>
</protein>
<feature type="domain" description="VPS9" evidence="1">
    <location>
        <begin position="14"/>
        <end position="166"/>
    </location>
</feature>
<dbReference type="OrthoDB" id="411646at2759"/>
<proteinExistence type="predicted"/>
<reference evidence="2 3" key="1">
    <citation type="submission" date="2017-03" db="EMBL/GenBank/DDBJ databases">
        <title>Genome of the blue death feigning beetle - Asbolus verrucosus.</title>
        <authorList>
            <person name="Rider S.D."/>
        </authorList>
    </citation>
    <scope>NUCLEOTIDE SEQUENCE [LARGE SCALE GENOMIC DNA]</scope>
    <source>
        <strain evidence="2">Butters</strain>
        <tissue evidence="2">Head and leg muscle</tissue>
    </source>
</reference>
<dbReference type="PROSITE" id="PS51205">
    <property type="entry name" value="VPS9"/>
    <property type="match status" value="1"/>
</dbReference>
<comment type="caution">
    <text evidence="2">The sequence shown here is derived from an EMBL/GenBank/DDBJ whole genome shotgun (WGS) entry which is preliminary data.</text>
</comment>
<organism evidence="2 3">
    <name type="scientific">Asbolus verrucosus</name>
    <name type="common">Desert ironclad beetle</name>
    <dbReference type="NCBI Taxonomy" id="1661398"/>
    <lineage>
        <taxon>Eukaryota</taxon>
        <taxon>Metazoa</taxon>
        <taxon>Ecdysozoa</taxon>
        <taxon>Arthropoda</taxon>
        <taxon>Hexapoda</taxon>
        <taxon>Insecta</taxon>
        <taxon>Pterygota</taxon>
        <taxon>Neoptera</taxon>
        <taxon>Endopterygota</taxon>
        <taxon>Coleoptera</taxon>
        <taxon>Polyphaga</taxon>
        <taxon>Cucujiformia</taxon>
        <taxon>Tenebrionidae</taxon>
        <taxon>Pimeliinae</taxon>
        <taxon>Asbolus</taxon>
    </lineage>
</organism>
<keyword evidence="3" id="KW-1185">Reference proteome</keyword>
<dbReference type="InterPro" id="IPR003123">
    <property type="entry name" value="VPS9"/>
</dbReference>
<dbReference type="AlphaFoldDB" id="A0A482VS77"/>
<evidence type="ECO:0000313" key="3">
    <source>
        <dbReference type="Proteomes" id="UP000292052"/>
    </source>
</evidence>
<accession>A0A482VS77</accession>
<dbReference type="Pfam" id="PF02204">
    <property type="entry name" value="VPS9"/>
    <property type="match status" value="1"/>
</dbReference>
<name>A0A482VS77_ASBVE</name>
<dbReference type="Proteomes" id="UP000292052">
    <property type="component" value="Unassembled WGS sequence"/>
</dbReference>
<gene>
    <name evidence="2" type="ORF">BDFB_008789</name>
</gene>
<dbReference type="SUPFAM" id="SSF109993">
    <property type="entry name" value="VPS9 domain"/>
    <property type="match status" value="1"/>
</dbReference>